<dbReference type="InterPro" id="IPR018309">
    <property type="entry name" value="Tscrpt_reg_PadR_C"/>
</dbReference>
<dbReference type="InterPro" id="IPR005149">
    <property type="entry name" value="Tscrpt_reg_PadR_N"/>
</dbReference>
<dbReference type="Gene3D" id="1.10.10.10">
    <property type="entry name" value="Winged helix-like DNA-binding domain superfamily/Winged helix DNA-binding domain"/>
    <property type="match status" value="1"/>
</dbReference>
<accession>A0A2M7G2E0</accession>
<dbReference type="PANTHER" id="PTHR43252:SF4">
    <property type="entry name" value="TRANSCRIPTIONAL REGULATORY PROTEIN"/>
    <property type="match status" value="1"/>
</dbReference>
<feature type="domain" description="Transcription regulator PadR C-terminal" evidence="2">
    <location>
        <begin position="118"/>
        <end position="199"/>
    </location>
</feature>
<reference evidence="3 4" key="1">
    <citation type="submission" date="2017-09" db="EMBL/GenBank/DDBJ databases">
        <title>Depth-based differentiation of microbial function through sediment-hosted aquifers and enrichment of novel symbionts in the deep terrestrial subsurface.</title>
        <authorList>
            <person name="Probst A.J."/>
            <person name="Ladd B."/>
            <person name="Jarett J.K."/>
            <person name="Geller-Mcgrath D.E."/>
            <person name="Sieber C.M."/>
            <person name="Emerson J.B."/>
            <person name="Anantharaman K."/>
            <person name="Thomas B.C."/>
            <person name="Malmstrom R."/>
            <person name="Stieglmeier M."/>
            <person name="Klingl A."/>
            <person name="Woyke T."/>
            <person name="Ryan C.M."/>
            <person name="Banfield J.F."/>
        </authorList>
    </citation>
    <scope>NUCLEOTIDE SEQUENCE [LARGE SCALE GENOMIC DNA]</scope>
    <source>
        <strain evidence="3">CG17_big_fil_post_rev_8_21_14_2_50_48_46</strain>
    </source>
</reference>
<dbReference type="Gene3D" id="6.10.140.190">
    <property type="match status" value="1"/>
</dbReference>
<name>A0A2M7G2E0_9BACT</name>
<evidence type="ECO:0000259" key="1">
    <source>
        <dbReference type="Pfam" id="PF03551"/>
    </source>
</evidence>
<dbReference type="Pfam" id="PF10400">
    <property type="entry name" value="Vir_act_alpha_C"/>
    <property type="match status" value="1"/>
</dbReference>
<comment type="caution">
    <text evidence="3">The sequence shown here is derived from an EMBL/GenBank/DDBJ whole genome shotgun (WGS) entry which is preliminary data.</text>
</comment>
<dbReference type="SUPFAM" id="SSF46785">
    <property type="entry name" value="Winged helix' DNA-binding domain"/>
    <property type="match status" value="1"/>
</dbReference>
<feature type="domain" description="Transcription regulator PadR N-terminal" evidence="1">
    <location>
        <begin position="33"/>
        <end position="106"/>
    </location>
</feature>
<dbReference type="InterPro" id="IPR036390">
    <property type="entry name" value="WH_DNA-bd_sf"/>
</dbReference>
<dbReference type="AlphaFoldDB" id="A0A2M7G2E0"/>
<organism evidence="3 4">
    <name type="scientific">bacterium (Candidatus Blackallbacteria) CG17_big_fil_post_rev_8_21_14_2_50_48_46</name>
    <dbReference type="NCBI Taxonomy" id="2014261"/>
    <lineage>
        <taxon>Bacteria</taxon>
        <taxon>Candidatus Blackallbacteria</taxon>
    </lineage>
</organism>
<dbReference type="Proteomes" id="UP000231019">
    <property type="component" value="Unassembled WGS sequence"/>
</dbReference>
<dbReference type="EMBL" id="PFFQ01000042">
    <property type="protein sequence ID" value="PIW15879.1"/>
    <property type="molecule type" value="Genomic_DNA"/>
</dbReference>
<protein>
    <submittedName>
        <fullName evidence="3">PadR family transcriptional regulator</fullName>
    </submittedName>
</protein>
<evidence type="ECO:0000313" key="4">
    <source>
        <dbReference type="Proteomes" id="UP000231019"/>
    </source>
</evidence>
<evidence type="ECO:0000313" key="3">
    <source>
        <dbReference type="EMBL" id="PIW15879.1"/>
    </source>
</evidence>
<gene>
    <name evidence="3" type="ORF">COW36_15530</name>
</gene>
<proteinExistence type="predicted"/>
<dbReference type="PANTHER" id="PTHR43252">
    <property type="entry name" value="TRANSCRIPTIONAL REGULATOR YQJI"/>
    <property type="match status" value="1"/>
</dbReference>
<dbReference type="InterPro" id="IPR036388">
    <property type="entry name" value="WH-like_DNA-bd_sf"/>
</dbReference>
<evidence type="ECO:0000259" key="2">
    <source>
        <dbReference type="Pfam" id="PF10400"/>
    </source>
</evidence>
<dbReference type="Pfam" id="PF03551">
    <property type="entry name" value="PadR"/>
    <property type="match status" value="1"/>
</dbReference>
<sequence>MIMQLFSYNLSASLIFVKIRRGEAVEMSLPHAILAILTQKEATGYDLAQNFSQSIGHFWQASHQQIYRELSKMEAQGWVSFAVVPQKGKPDKKRYALTLAGQDELKNWLEEPARVTPIRETLLIKLFAGTLTSPEVLVSQLETHLELHREKLAAYQSLENEYFQGELSFAAGLQYWSLKRGLSYELASLEWCEQVLAWLNKHASKAD</sequence>